<feature type="region of interest" description="Disordered" evidence="15">
    <location>
        <begin position="79"/>
        <end position="98"/>
    </location>
</feature>
<sequence>MEIYDMICVRNDPERLEEMLLRSSEADGRKMSAPAASENHLAEAWNPPLGSRASDAVAPARTTCGRRCCIFLVAAPRDPPTKASRDNTNPTPPLITRHVVNPARFPPFYRRSPYESRVETEPSTLLTLRPDAAAAMGVTNWVTERQMEVDESQNQRDKRVEDLWRQLDPQGTGHLDFKGLQKGLKKIDHPMKNADDMLRRIMTVVDTNDDGVIQYEEFRYFVEQTERQLMLLFQSIDKDHDGRLDKTELQEAFRRAGLVVPMRKLSSFFGDIDMNNDGYISFEEWRVCCESMGVVVQEHYSTVTGRDVLGVARCMGVCLRWARGFHDGCSGAVNPDTRRDFLLFMPTHNGHAPLKAVLDFYSSIVTLTAEGDSMVSEETLEGLGTTGFLLQTLFGSILRIASPSDREPGTTTESFASAATTDEDGRPVVMVVPSQEGAASPVPTTAAQLSTLSKPQQNQQTSPDSLTSATDSAQQQPSLTSKTTSATSSPRTTTTTQAVVPISPPGFSGTSANMNNMNMEAAVLQACIEAGNEKRTGILRRLPGVGTSQANQVTDSSSEQGSSSDATVAPKTKRLTDFAPDPGYFVAGAVAGGLSRTATAPLDRLKVYLLVNTRASTETAASALKQGRPLVALNNAVRPFSDAVKDLWKAGGMRSLFAGNGLNVIKIMPESAIKFGSYEAAKRTLSKFEGHNDPRQISSTSKFVAGGVAGMVAQYVISSQHSSKFASFALAAVISIICCRVAVSPLVSLCLSCRLDSLLTSPRFCVYPLDTLKFRLQTSTVQGGLSGNALVIDTAKKMWQAGGMRIAYRGVTMGLMGMFPYSAIDMGTFEFLKSSYKRYMAKYKGIHEEDAKPGNIMTGLIGATSGAFGASVVYPLNVLRTRLQTQGTVMHPATYTGIVDVARQTFKNEGVRGMYKGLTPNLLKVAPALSITWVVYENSKRILGLE</sequence>
<evidence type="ECO:0000256" key="15">
    <source>
        <dbReference type="SAM" id="MobiDB-lite"/>
    </source>
</evidence>
<dbReference type="EMBL" id="CP019471">
    <property type="protein sequence ID" value="UQC74002.1"/>
    <property type="molecule type" value="Genomic_DNA"/>
</dbReference>
<dbReference type="GO" id="GO:0055085">
    <property type="term" value="P:transmembrane transport"/>
    <property type="evidence" value="ECO:0007669"/>
    <property type="project" value="InterPro"/>
</dbReference>
<keyword evidence="6 14" id="KW-0812">Transmembrane</keyword>
<organism evidence="18 19">
    <name type="scientific">Colletotrichum lupini</name>
    <dbReference type="NCBI Taxonomy" id="145971"/>
    <lineage>
        <taxon>Eukaryota</taxon>
        <taxon>Fungi</taxon>
        <taxon>Dikarya</taxon>
        <taxon>Ascomycota</taxon>
        <taxon>Pezizomycotina</taxon>
        <taxon>Sordariomycetes</taxon>
        <taxon>Hypocreomycetidae</taxon>
        <taxon>Glomerellales</taxon>
        <taxon>Glomerellaceae</taxon>
        <taxon>Colletotrichum</taxon>
        <taxon>Colletotrichum acutatum species complex</taxon>
    </lineage>
</organism>
<dbReference type="InterPro" id="IPR018108">
    <property type="entry name" value="MCP_transmembrane"/>
</dbReference>
<name>A0A9Q8W8Y8_9PEZI</name>
<reference evidence="18" key="1">
    <citation type="journal article" date="2021" name="Mol. Plant Microbe Interact.">
        <title>Complete Genome Sequence of the Plant-Pathogenic Fungus Colletotrichum lupini.</title>
        <authorList>
            <person name="Baroncelli R."/>
            <person name="Pensec F."/>
            <person name="Da Lio D."/>
            <person name="Boufleur T."/>
            <person name="Vicente I."/>
            <person name="Sarrocco S."/>
            <person name="Picot A."/>
            <person name="Baraldi E."/>
            <person name="Sukno S."/>
            <person name="Thon M."/>
            <person name="Le Floch G."/>
        </authorList>
    </citation>
    <scope>NUCLEOTIDE SEQUENCE</scope>
    <source>
        <strain evidence="18">IMI 504893</strain>
    </source>
</reference>
<dbReference type="RefSeq" id="XP_049135653.1">
    <property type="nucleotide sequence ID" value="XM_049279696.1"/>
</dbReference>
<dbReference type="PROSITE" id="PS50222">
    <property type="entry name" value="EF_HAND_2"/>
    <property type="match status" value="4"/>
</dbReference>
<comment type="subcellular location">
    <subcellularLocation>
        <location evidence="2">Mitochondrion inner membrane</location>
        <topology evidence="2">Multi-pass membrane protein</topology>
    </subcellularLocation>
</comment>
<evidence type="ECO:0000256" key="1">
    <source>
        <dbReference type="ARBA" id="ARBA00002238"/>
    </source>
</evidence>
<dbReference type="PROSITE" id="PS50920">
    <property type="entry name" value="SOLCAR"/>
    <property type="match status" value="3"/>
</dbReference>
<feature type="domain" description="EF-hand" evidence="17">
    <location>
        <begin position="260"/>
        <end position="295"/>
    </location>
</feature>
<evidence type="ECO:0000256" key="8">
    <source>
        <dbReference type="ARBA" id="ARBA00022737"/>
    </source>
</evidence>
<feature type="domain" description="EF-hand" evidence="17">
    <location>
        <begin position="224"/>
        <end position="259"/>
    </location>
</feature>
<feature type="transmembrane region" description="Helical" evidence="16">
    <location>
        <begin position="806"/>
        <end position="824"/>
    </location>
</feature>
<keyword evidence="13 14" id="KW-0472">Membrane</keyword>
<feature type="repeat" description="Solcar" evidence="14">
    <location>
        <begin position="743"/>
        <end position="835"/>
    </location>
</feature>
<dbReference type="AlphaFoldDB" id="A0A9Q8W8Y8"/>
<keyword evidence="12" id="KW-0496">Mitochondrion</keyword>
<evidence type="ECO:0000256" key="2">
    <source>
        <dbReference type="ARBA" id="ARBA00004448"/>
    </source>
</evidence>
<evidence type="ECO:0000259" key="17">
    <source>
        <dbReference type="PROSITE" id="PS50222"/>
    </source>
</evidence>
<keyword evidence="10" id="KW-0106">Calcium</keyword>
<dbReference type="InterPro" id="IPR011992">
    <property type="entry name" value="EF-hand-dom_pair"/>
</dbReference>
<keyword evidence="8" id="KW-0677">Repeat</keyword>
<dbReference type="GO" id="GO:0005743">
    <property type="term" value="C:mitochondrial inner membrane"/>
    <property type="evidence" value="ECO:0007669"/>
    <property type="project" value="UniProtKB-SubCell"/>
</dbReference>
<feature type="compositionally biased region" description="Polar residues" evidence="15">
    <location>
        <begin position="442"/>
        <end position="477"/>
    </location>
</feature>
<evidence type="ECO:0000256" key="6">
    <source>
        <dbReference type="ARBA" id="ARBA00022692"/>
    </source>
</evidence>
<dbReference type="KEGG" id="clup:CLUP02_00649"/>
<evidence type="ECO:0000256" key="12">
    <source>
        <dbReference type="ARBA" id="ARBA00023128"/>
    </source>
</evidence>
<feature type="transmembrane region" description="Helical" evidence="16">
    <location>
        <begin position="856"/>
        <end position="876"/>
    </location>
</feature>
<dbReference type="Proteomes" id="UP000830671">
    <property type="component" value="Chromosome 1"/>
</dbReference>
<accession>A0A9Q8W8Y8</accession>
<dbReference type="PANTHER" id="PTHR24089">
    <property type="entry name" value="SOLUTE CARRIER FAMILY 25"/>
    <property type="match status" value="1"/>
</dbReference>
<keyword evidence="5" id="KW-0813">Transport</keyword>
<evidence type="ECO:0000256" key="16">
    <source>
        <dbReference type="SAM" id="Phobius"/>
    </source>
</evidence>
<feature type="transmembrane region" description="Helical" evidence="16">
    <location>
        <begin position="725"/>
        <end position="751"/>
    </location>
</feature>
<keyword evidence="9" id="KW-0999">Mitochondrion inner membrane</keyword>
<feature type="compositionally biased region" description="Low complexity" evidence="15">
    <location>
        <begin position="478"/>
        <end position="496"/>
    </location>
</feature>
<dbReference type="Gene3D" id="1.10.238.10">
    <property type="entry name" value="EF-hand"/>
    <property type="match status" value="1"/>
</dbReference>
<evidence type="ECO:0000256" key="14">
    <source>
        <dbReference type="PROSITE-ProRule" id="PRU00282"/>
    </source>
</evidence>
<protein>
    <recommendedName>
        <fullName evidence="4">Mitochondrial thiamine pyrophosphate carrier 1</fullName>
    </recommendedName>
</protein>
<evidence type="ECO:0000256" key="11">
    <source>
        <dbReference type="ARBA" id="ARBA00022989"/>
    </source>
</evidence>
<dbReference type="Pfam" id="PF13499">
    <property type="entry name" value="EF-hand_7"/>
    <property type="match status" value="2"/>
</dbReference>
<proteinExistence type="inferred from homology"/>
<dbReference type="InterPro" id="IPR023395">
    <property type="entry name" value="MCP_dom_sf"/>
</dbReference>
<dbReference type="SUPFAM" id="SSF103506">
    <property type="entry name" value="Mitochondrial carrier"/>
    <property type="match status" value="2"/>
</dbReference>
<comment type="function">
    <text evidence="1">Mitochondrial transporter that mediates uptake of thiamine pyrophosphate (ThPP) into mitochondria.</text>
</comment>
<feature type="region of interest" description="Disordered" evidence="15">
    <location>
        <begin position="402"/>
        <end position="512"/>
    </location>
</feature>
<comment type="similarity">
    <text evidence="3">Belongs to the mitochondrial carrier (TC 2.A.29) family.</text>
</comment>
<evidence type="ECO:0000256" key="9">
    <source>
        <dbReference type="ARBA" id="ARBA00022792"/>
    </source>
</evidence>
<keyword evidence="7" id="KW-0479">Metal-binding</keyword>
<dbReference type="GeneID" id="73334706"/>
<evidence type="ECO:0000256" key="10">
    <source>
        <dbReference type="ARBA" id="ARBA00022837"/>
    </source>
</evidence>
<dbReference type="SUPFAM" id="SSF47473">
    <property type="entry name" value="EF-hand"/>
    <property type="match status" value="1"/>
</dbReference>
<feature type="region of interest" description="Disordered" evidence="15">
    <location>
        <begin position="542"/>
        <end position="570"/>
    </location>
</feature>
<keyword evidence="19" id="KW-1185">Reference proteome</keyword>
<dbReference type="FunFam" id="1.50.40.10:FF:000016">
    <property type="entry name" value="Solute carrier family 25 member 23"/>
    <property type="match status" value="1"/>
</dbReference>
<feature type="compositionally biased region" description="Polar residues" evidence="15">
    <location>
        <begin position="546"/>
        <end position="555"/>
    </location>
</feature>
<dbReference type="Pfam" id="PF00153">
    <property type="entry name" value="Mito_carr"/>
    <property type="match status" value="3"/>
</dbReference>
<dbReference type="PROSITE" id="PS00018">
    <property type="entry name" value="EF_HAND_1"/>
    <property type="match status" value="2"/>
</dbReference>
<dbReference type="PRINTS" id="PR00926">
    <property type="entry name" value="MITOCARRIER"/>
</dbReference>
<feature type="repeat" description="Solcar" evidence="14">
    <location>
        <begin position="579"/>
        <end position="684"/>
    </location>
</feature>
<gene>
    <name evidence="18" type="ORF">CLUP02_00649</name>
</gene>
<keyword evidence="11 16" id="KW-1133">Transmembrane helix</keyword>
<dbReference type="CDD" id="cd00051">
    <property type="entry name" value="EFh"/>
    <property type="match status" value="1"/>
</dbReference>
<feature type="domain" description="EF-hand" evidence="17">
    <location>
        <begin position="155"/>
        <end position="190"/>
    </location>
</feature>
<evidence type="ECO:0000313" key="18">
    <source>
        <dbReference type="EMBL" id="UQC74002.1"/>
    </source>
</evidence>
<dbReference type="InterPro" id="IPR002067">
    <property type="entry name" value="MCP"/>
</dbReference>
<feature type="domain" description="EF-hand" evidence="17">
    <location>
        <begin position="193"/>
        <end position="223"/>
    </location>
</feature>
<evidence type="ECO:0000256" key="7">
    <source>
        <dbReference type="ARBA" id="ARBA00022723"/>
    </source>
</evidence>
<evidence type="ECO:0000256" key="5">
    <source>
        <dbReference type="ARBA" id="ARBA00022448"/>
    </source>
</evidence>
<feature type="compositionally biased region" description="Low complexity" evidence="15">
    <location>
        <begin position="410"/>
        <end position="420"/>
    </location>
</feature>
<evidence type="ECO:0000256" key="13">
    <source>
        <dbReference type="ARBA" id="ARBA00023136"/>
    </source>
</evidence>
<dbReference type="GO" id="GO:0005509">
    <property type="term" value="F:calcium ion binding"/>
    <property type="evidence" value="ECO:0007669"/>
    <property type="project" value="InterPro"/>
</dbReference>
<dbReference type="InterPro" id="IPR002048">
    <property type="entry name" value="EF_hand_dom"/>
</dbReference>
<dbReference type="SMART" id="SM00054">
    <property type="entry name" value="EFh"/>
    <property type="match status" value="4"/>
</dbReference>
<evidence type="ECO:0000313" key="19">
    <source>
        <dbReference type="Proteomes" id="UP000830671"/>
    </source>
</evidence>
<evidence type="ECO:0000256" key="3">
    <source>
        <dbReference type="ARBA" id="ARBA00006375"/>
    </source>
</evidence>
<dbReference type="InterPro" id="IPR018247">
    <property type="entry name" value="EF_Hand_1_Ca_BS"/>
</dbReference>
<dbReference type="Gene3D" id="1.50.40.10">
    <property type="entry name" value="Mitochondrial carrier domain"/>
    <property type="match status" value="2"/>
</dbReference>
<feature type="repeat" description="Solcar" evidence="14">
    <location>
        <begin position="853"/>
        <end position="942"/>
    </location>
</feature>
<evidence type="ECO:0000256" key="4">
    <source>
        <dbReference type="ARBA" id="ARBA00021935"/>
    </source>
</evidence>